<evidence type="ECO:0008006" key="3">
    <source>
        <dbReference type="Google" id="ProtNLM"/>
    </source>
</evidence>
<evidence type="ECO:0000313" key="2">
    <source>
        <dbReference type="Proteomes" id="UP001500393"/>
    </source>
</evidence>
<dbReference type="SUPFAM" id="SSF53254">
    <property type="entry name" value="Phosphoglycerate mutase-like"/>
    <property type="match status" value="1"/>
</dbReference>
<protein>
    <recommendedName>
        <fullName evidence="3">Histidine phosphatase family protein</fullName>
    </recommendedName>
</protein>
<keyword evidence="2" id="KW-1185">Reference proteome</keyword>
<proteinExistence type="predicted"/>
<dbReference type="Gene3D" id="3.40.50.1240">
    <property type="entry name" value="Phosphoglycerate mutase-like"/>
    <property type="match status" value="1"/>
</dbReference>
<comment type="caution">
    <text evidence="1">The sequence shown here is derived from an EMBL/GenBank/DDBJ whole genome shotgun (WGS) entry which is preliminary data.</text>
</comment>
<sequence length="173" mass="18483">MMRYVELLRHTDNDGDRLTPRGVADAEAISGRLSPPYVAFVSTGASRCTQMLEVLRSAAGQDDVPITEATGLRSSVEGRWRDAAKAAGKGADVEAIRAVDPELVERESWLLGLTLRQLIEGLPEGGRALVVGHSPTNEAAVLGLTGQVIRPLGKGEGVLVTEDAEHYRSEPLT</sequence>
<dbReference type="Proteomes" id="UP001500393">
    <property type="component" value="Unassembled WGS sequence"/>
</dbReference>
<accession>A0ABP4P7X7</accession>
<reference evidence="2" key="1">
    <citation type="journal article" date="2019" name="Int. J. Syst. Evol. Microbiol.">
        <title>The Global Catalogue of Microorganisms (GCM) 10K type strain sequencing project: providing services to taxonomists for standard genome sequencing and annotation.</title>
        <authorList>
            <consortium name="The Broad Institute Genomics Platform"/>
            <consortium name="The Broad Institute Genome Sequencing Center for Infectious Disease"/>
            <person name="Wu L."/>
            <person name="Ma J."/>
        </authorList>
    </citation>
    <scope>NUCLEOTIDE SEQUENCE [LARGE SCALE GENOMIC DNA]</scope>
    <source>
        <strain evidence="2">JCM 14969</strain>
    </source>
</reference>
<evidence type="ECO:0000313" key="1">
    <source>
        <dbReference type="EMBL" id="GAA1573551.1"/>
    </source>
</evidence>
<organism evidence="1 2">
    <name type="scientific">Kribbella sancticallisti</name>
    <dbReference type="NCBI Taxonomy" id="460087"/>
    <lineage>
        <taxon>Bacteria</taxon>
        <taxon>Bacillati</taxon>
        <taxon>Actinomycetota</taxon>
        <taxon>Actinomycetes</taxon>
        <taxon>Propionibacteriales</taxon>
        <taxon>Kribbellaceae</taxon>
        <taxon>Kribbella</taxon>
    </lineage>
</organism>
<dbReference type="InterPro" id="IPR029033">
    <property type="entry name" value="His_PPase_superfam"/>
</dbReference>
<dbReference type="EMBL" id="BAAAOS010000018">
    <property type="protein sequence ID" value="GAA1573551.1"/>
    <property type="molecule type" value="Genomic_DNA"/>
</dbReference>
<name>A0ABP4P7X7_9ACTN</name>
<gene>
    <name evidence="1" type="ORF">GCM10009789_28820</name>
</gene>